<dbReference type="Proteomes" id="UP001295684">
    <property type="component" value="Unassembled WGS sequence"/>
</dbReference>
<accession>A0AAD1XIL6</accession>
<evidence type="ECO:0000256" key="1">
    <source>
        <dbReference type="SAM" id="MobiDB-lite"/>
    </source>
</evidence>
<dbReference type="InterPro" id="IPR012479">
    <property type="entry name" value="SAP30BP"/>
</dbReference>
<dbReference type="GO" id="GO:0006355">
    <property type="term" value="P:regulation of DNA-templated transcription"/>
    <property type="evidence" value="ECO:0007669"/>
    <property type="project" value="InterPro"/>
</dbReference>
<reference evidence="2" key="1">
    <citation type="submission" date="2023-07" db="EMBL/GenBank/DDBJ databases">
        <authorList>
            <consortium name="AG Swart"/>
            <person name="Singh M."/>
            <person name="Singh A."/>
            <person name="Seah K."/>
            <person name="Emmerich C."/>
        </authorList>
    </citation>
    <scope>NUCLEOTIDE SEQUENCE</scope>
    <source>
        <strain evidence="2">DP1</strain>
    </source>
</reference>
<proteinExistence type="predicted"/>
<dbReference type="EMBL" id="CAMPGE010014759">
    <property type="protein sequence ID" value="CAI2373409.1"/>
    <property type="molecule type" value="Genomic_DNA"/>
</dbReference>
<sequence>MQKIAEKKAELRRKQLEQLANPTDIAKGENSTDFGTSREPKKIAGLDLSKYEDLGTEEKKIPDLSQNDGKSMIFDFNPEEEERLTQDEITELETALAEKTKIAEEKFKIVPLDKIDENTQKDLFDGLNQRCDYFDSKISKATRKCIDKNLESKFKDLVNEISAIEYKSKYSIWPELEQCQVNRHIQNEPEVSNPGFIKKTIDFYKIDEIGSNFDKKIFDPHSVAQSEEDYFENLNKLEKQAQFVPKIEKPASLNPGLLPLNPYGGTNNQSIPVFNSAQALTGNNTYDDPKFQSFIAQREKEAKMANSLKEEF</sequence>
<keyword evidence="3" id="KW-1185">Reference proteome</keyword>
<evidence type="ECO:0000313" key="2">
    <source>
        <dbReference type="EMBL" id="CAI2373409.1"/>
    </source>
</evidence>
<dbReference type="AlphaFoldDB" id="A0AAD1XIL6"/>
<gene>
    <name evidence="2" type="ORF">ECRASSUSDP1_LOCUS14755</name>
</gene>
<dbReference type="Pfam" id="PF07818">
    <property type="entry name" value="HCNGP"/>
    <property type="match status" value="1"/>
</dbReference>
<feature type="region of interest" description="Disordered" evidence="1">
    <location>
        <begin position="1"/>
        <end position="41"/>
    </location>
</feature>
<evidence type="ECO:0000313" key="3">
    <source>
        <dbReference type="Proteomes" id="UP001295684"/>
    </source>
</evidence>
<comment type="caution">
    <text evidence="2">The sequence shown here is derived from an EMBL/GenBank/DDBJ whole genome shotgun (WGS) entry which is preliminary data.</text>
</comment>
<organism evidence="2 3">
    <name type="scientific">Euplotes crassus</name>
    <dbReference type="NCBI Taxonomy" id="5936"/>
    <lineage>
        <taxon>Eukaryota</taxon>
        <taxon>Sar</taxon>
        <taxon>Alveolata</taxon>
        <taxon>Ciliophora</taxon>
        <taxon>Intramacronucleata</taxon>
        <taxon>Spirotrichea</taxon>
        <taxon>Hypotrichia</taxon>
        <taxon>Euplotida</taxon>
        <taxon>Euplotidae</taxon>
        <taxon>Moneuplotes</taxon>
    </lineage>
</organism>
<protein>
    <submittedName>
        <fullName evidence="2">Uncharacterized protein</fullName>
    </submittedName>
</protein>
<feature type="compositionally biased region" description="Basic and acidic residues" evidence="1">
    <location>
        <begin position="1"/>
        <end position="16"/>
    </location>
</feature>
<name>A0AAD1XIL6_EUPCR</name>